<proteinExistence type="predicted"/>
<accession>A0A5D2Y5E4</accession>
<name>A0A5D2Y5E4_GOSMU</name>
<keyword evidence="3" id="KW-1185">Reference proteome</keyword>
<evidence type="ECO:0000313" key="3">
    <source>
        <dbReference type="Proteomes" id="UP000323597"/>
    </source>
</evidence>
<sequence>MECMAEKKKRKKRGRGGIFGHRAGHRPVAGPYGGRERCNLLVEVTLGGDRCNSGGVVEWCQKGGNWLKT</sequence>
<dbReference type="Proteomes" id="UP000323597">
    <property type="component" value="Chromosome A08"/>
</dbReference>
<evidence type="ECO:0000313" key="2">
    <source>
        <dbReference type="EMBL" id="TYJ21618.1"/>
    </source>
</evidence>
<reference evidence="2 3" key="1">
    <citation type="submission" date="2019-07" db="EMBL/GenBank/DDBJ databases">
        <title>WGS assembly of Gossypium mustelinum.</title>
        <authorList>
            <person name="Chen Z.J."/>
            <person name="Sreedasyam A."/>
            <person name="Ando A."/>
            <person name="Song Q."/>
            <person name="De L."/>
            <person name="Hulse-Kemp A."/>
            <person name="Ding M."/>
            <person name="Ye W."/>
            <person name="Kirkbride R."/>
            <person name="Jenkins J."/>
            <person name="Plott C."/>
            <person name="Lovell J."/>
            <person name="Lin Y.-M."/>
            <person name="Vaughn R."/>
            <person name="Liu B."/>
            <person name="Li W."/>
            <person name="Simpson S."/>
            <person name="Scheffler B."/>
            <person name="Saski C."/>
            <person name="Grover C."/>
            <person name="Hu G."/>
            <person name="Conover J."/>
            <person name="Carlson J."/>
            <person name="Shu S."/>
            <person name="Boston L."/>
            <person name="Williams M."/>
            <person name="Peterson D."/>
            <person name="Mcgee K."/>
            <person name="Jones D."/>
            <person name="Wendel J."/>
            <person name="Stelly D."/>
            <person name="Grimwood J."/>
            <person name="Schmutz J."/>
        </authorList>
    </citation>
    <scope>NUCLEOTIDE SEQUENCE [LARGE SCALE GENOMIC DNA]</scope>
    <source>
        <strain evidence="2">1408120.09</strain>
    </source>
</reference>
<gene>
    <name evidence="2" type="ORF">E1A91_A08G074800v1</name>
</gene>
<feature type="region of interest" description="Disordered" evidence="1">
    <location>
        <begin position="1"/>
        <end position="26"/>
    </location>
</feature>
<organism evidence="2 3">
    <name type="scientific">Gossypium mustelinum</name>
    <name type="common">Cotton</name>
    <name type="synonym">Gossypium caicoense</name>
    <dbReference type="NCBI Taxonomy" id="34275"/>
    <lineage>
        <taxon>Eukaryota</taxon>
        <taxon>Viridiplantae</taxon>
        <taxon>Streptophyta</taxon>
        <taxon>Embryophyta</taxon>
        <taxon>Tracheophyta</taxon>
        <taxon>Spermatophyta</taxon>
        <taxon>Magnoliopsida</taxon>
        <taxon>eudicotyledons</taxon>
        <taxon>Gunneridae</taxon>
        <taxon>Pentapetalae</taxon>
        <taxon>rosids</taxon>
        <taxon>malvids</taxon>
        <taxon>Malvales</taxon>
        <taxon>Malvaceae</taxon>
        <taxon>Malvoideae</taxon>
        <taxon>Gossypium</taxon>
    </lineage>
</organism>
<dbReference type="AlphaFoldDB" id="A0A5D2Y5E4"/>
<evidence type="ECO:0000256" key="1">
    <source>
        <dbReference type="SAM" id="MobiDB-lite"/>
    </source>
</evidence>
<protein>
    <submittedName>
        <fullName evidence="2">Uncharacterized protein</fullName>
    </submittedName>
</protein>
<dbReference type="EMBL" id="CM017643">
    <property type="protein sequence ID" value="TYJ21618.1"/>
    <property type="molecule type" value="Genomic_DNA"/>
</dbReference>